<feature type="domain" description="ATP-grasp" evidence="9">
    <location>
        <begin position="120"/>
        <end position="325"/>
    </location>
</feature>
<dbReference type="SUPFAM" id="SSF56059">
    <property type="entry name" value="Glutathione synthetase ATP-binding domain-like"/>
    <property type="match status" value="1"/>
</dbReference>
<dbReference type="Pfam" id="PF02785">
    <property type="entry name" value="Biotin_carb_C"/>
    <property type="match status" value="1"/>
</dbReference>
<dbReference type="STRING" id="1527607.SAMN05428957_11336"/>
<dbReference type="AlphaFoldDB" id="A0A1G9VKS9"/>
<evidence type="ECO:0000259" key="9">
    <source>
        <dbReference type="PROSITE" id="PS50975"/>
    </source>
</evidence>
<dbReference type="SMART" id="SM00878">
    <property type="entry name" value="Biotin_carb_C"/>
    <property type="match status" value="1"/>
</dbReference>
<dbReference type="PROSITE" id="PS00866">
    <property type="entry name" value="CPSASE_1"/>
    <property type="match status" value="1"/>
</dbReference>
<dbReference type="InterPro" id="IPR011053">
    <property type="entry name" value="Single_hybrid_motif"/>
</dbReference>
<dbReference type="InterPro" id="IPR048429">
    <property type="entry name" value="MCC_alpha_BT"/>
</dbReference>
<feature type="domain" description="Biotin carboxylation" evidence="10">
    <location>
        <begin position="1"/>
        <end position="459"/>
    </location>
</feature>
<dbReference type="Proteomes" id="UP000198552">
    <property type="component" value="Unassembled WGS sequence"/>
</dbReference>
<evidence type="ECO:0000256" key="1">
    <source>
        <dbReference type="ARBA" id="ARBA00001953"/>
    </source>
</evidence>
<evidence type="ECO:0000256" key="7">
    <source>
        <dbReference type="PROSITE-ProRule" id="PRU00409"/>
    </source>
</evidence>
<dbReference type="GO" id="GO:0005524">
    <property type="term" value="F:ATP binding"/>
    <property type="evidence" value="ECO:0007669"/>
    <property type="project" value="UniProtKB-UniRule"/>
</dbReference>
<evidence type="ECO:0000256" key="4">
    <source>
        <dbReference type="ARBA" id="ARBA00022840"/>
    </source>
</evidence>
<dbReference type="RefSeq" id="WP_091572700.1">
    <property type="nucleotide sequence ID" value="NZ_FNHP01000013.1"/>
</dbReference>
<dbReference type="InterPro" id="IPR016185">
    <property type="entry name" value="PreATP-grasp_dom_sf"/>
</dbReference>
<dbReference type="Pfam" id="PF21139">
    <property type="entry name" value="BT_MCC_alpha"/>
    <property type="match status" value="1"/>
</dbReference>
<dbReference type="SUPFAM" id="SSF52440">
    <property type="entry name" value="PreATP-grasp domain"/>
    <property type="match status" value="1"/>
</dbReference>
<dbReference type="InterPro" id="IPR011761">
    <property type="entry name" value="ATP-grasp"/>
</dbReference>
<dbReference type="OrthoDB" id="9803706at2"/>
<dbReference type="InterPro" id="IPR011054">
    <property type="entry name" value="Rudment_hybrid_motif"/>
</dbReference>
<dbReference type="PROSITE" id="PS00867">
    <property type="entry name" value="CPSASE_2"/>
    <property type="match status" value="1"/>
</dbReference>
<comment type="cofactor">
    <cofactor evidence="1">
        <name>biotin</name>
        <dbReference type="ChEBI" id="CHEBI:57586"/>
    </cofactor>
</comment>
<dbReference type="Pfam" id="PF00289">
    <property type="entry name" value="Biotin_carb_N"/>
    <property type="match status" value="1"/>
</dbReference>
<keyword evidence="4 7" id="KW-0067">ATP-binding</keyword>
<feature type="domain" description="Lipoyl-binding" evidence="8">
    <location>
        <begin position="603"/>
        <end position="679"/>
    </location>
</feature>
<dbReference type="FunFam" id="3.30.1490.20:FF:000003">
    <property type="entry name" value="acetyl-CoA carboxylase isoform X1"/>
    <property type="match status" value="1"/>
</dbReference>
<dbReference type="SUPFAM" id="SSF51246">
    <property type="entry name" value="Rudiment single hybrid motif"/>
    <property type="match status" value="1"/>
</dbReference>
<sequence>MFQKILIANRGEIACRVAATARRMGVQTVAVYSDADAQAKHVAACDEAVHIGGSAPKDSYLRWERILQAARDTGAQAIHPGYGFLSENEDFARACEDAGLVFIGPPASAIAAMGLKAESKRLMEKAGVPLVPGYQGEDQDPHLLQREADRIGYPVLIKASAGGGGKGMRLVEKGEDFAAALDSCKREAINSFGNDAVLVEKYVQRPRHIEIQVFGDTQGHVVYLFERDCSVQRRHQKVLEESPAPGMTPQLRQQMGEAAVAAAQAVGYVGAGTVEFIVEQPGGYDAPEAMRFYFMEMNTRLQVEHPVTEAITGEDLVEWQLRVAAGQPLPKRQDELQIHGHAIEARICAENPDNQFLPATGTLQVYAKPAHAAFSVDTVRIDDSVRRGDAISPFYDSMIAKLIVHGDTRAQALVRLDEALAQTHIVGLATNVQFLRHVVRSPAFREAKLDTALIPREAALLFDQEPVGLPLAAAAAVATVLAREQAQAPAGDPFGQRDGWRALLAHRRRFDFEFHGQPALAWLTYGQRGAPHRLAVEQGGNPVAEGELTFTLAGADAAQGTRLDLHFAGQRARATVYAHAEALEVFTPQGATRIVLADPLAHAGEATGEGGRLTAPMPGKVVSFAVQAGDAVKQGQSLAVMEAMKMEHTIAAPADGTVAELLYAPGDQVAEGAELLRLEPA</sequence>
<accession>A0A1G9VKS9</accession>
<dbReference type="EMBL" id="FNHP01000013">
    <property type="protein sequence ID" value="SDM72435.1"/>
    <property type="molecule type" value="Genomic_DNA"/>
</dbReference>
<dbReference type="Gene3D" id="3.30.700.40">
    <property type="match status" value="1"/>
</dbReference>
<dbReference type="PANTHER" id="PTHR18866">
    <property type="entry name" value="CARBOXYLASE:PYRUVATE/ACETYL-COA/PROPIONYL-COA CARBOXYLASE"/>
    <property type="match status" value="1"/>
</dbReference>
<dbReference type="InterPro" id="IPR005479">
    <property type="entry name" value="CPAse_ATP-bd"/>
</dbReference>
<keyword evidence="2" id="KW-0436">Ligase</keyword>
<proteinExistence type="predicted"/>
<evidence type="ECO:0000313" key="12">
    <source>
        <dbReference type="Proteomes" id="UP000198552"/>
    </source>
</evidence>
<dbReference type="Pfam" id="PF02786">
    <property type="entry name" value="CPSase_L_D2"/>
    <property type="match status" value="1"/>
</dbReference>
<dbReference type="SUPFAM" id="SSF51230">
    <property type="entry name" value="Single hybrid motif"/>
    <property type="match status" value="1"/>
</dbReference>
<dbReference type="CDD" id="cd06850">
    <property type="entry name" value="biotinyl_domain"/>
    <property type="match status" value="1"/>
</dbReference>
<keyword evidence="6" id="KW-0092">Biotin</keyword>
<dbReference type="InterPro" id="IPR001882">
    <property type="entry name" value="Biotin_BS"/>
</dbReference>
<evidence type="ECO:0000256" key="2">
    <source>
        <dbReference type="ARBA" id="ARBA00022598"/>
    </source>
</evidence>
<dbReference type="InterPro" id="IPR005481">
    <property type="entry name" value="BC-like_N"/>
</dbReference>
<evidence type="ECO:0000256" key="6">
    <source>
        <dbReference type="ARBA" id="ARBA00023267"/>
    </source>
</evidence>
<dbReference type="PROSITE" id="PS00188">
    <property type="entry name" value="BIOTIN"/>
    <property type="match status" value="1"/>
</dbReference>
<dbReference type="Pfam" id="PF00364">
    <property type="entry name" value="Biotin_lipoyl"/>
    <property type="match status" value="1"/>
</dbReference>
<dbReference type="Gene3D" id="2.40.50.100">
    <property type="match status" value="1"/>
</dbReference>
<organism evidence="11 12">
    <name type="scientific">Oryzisolibacter propanilivorax</name>
    <dbReference type="NCBI Taxonomy" id="1527607"/>
    <lineage>
        <taxon>Bacteria</taxon>
        <taxon>Pseudomonadati</taxon>
        <taxon>Pseudomonadota</taxon>
        <taxon>Betaproteobacteria</taxon>
        <taxon>Burkholderiales</taxon>
        <taxon>Comamonadaceae</taxon>
        <taxon>Oryzisolibacter</taxon>
    </lineage>
</organism>
<evidence type="ECO:0000259" key="10">
    <source>
        <dbReference type="PROSITE" id="PS50979"/>
    </source>
</evidence>
<protein>
    <submittedName>
        <fullName evidence="11">3-methylcrotonyl-CoA carboxylase alpha subunit</fullName>
    </submittedName>
</protein>
<dbReference type="FunFam" id="3.30.470.20:FF:000028">
    <property type="entry name" value="Methylcrotonoyl-CoA carboxylase subunit alpha, mitochondrial"/>
    <property type="match status" value="1"/>
</dbReference>
<dbReference type="FunFam" id="3.40.50.20:FF:000010">
    <property type="entry name" value="Propionyl-CoA carboxylase subunit alpha"/>
    <property type="match status" value="1"/>
</dbReference>
<name>A0A1G9VKS9_9BURK</name>
<dbReference type="GO" id="GO:0046872">
    <property type="term" value="F:metal ion binding"/>
    <property type="evidence" value="ECO:0007669"/>
    <property type="project" value="InterPro"/>
</dbReference>
<dbReference type="PROSITE" id="PS50968">
    <property type="entry name" value="BIOTINYL_LIPOYL"/>
    <property type="match status" value="1"/>
</dbReference>
<evidence type="ECO:0000256" key="5">
    <source>
        <dbReference type="ARBA" id="ARBA00022946"/>
    </source>
</evidence>
<dbReference type="InterPro" id="IPR011764">
    <property type="entry name" value="Biotin_carboxylation_dom"/>
</dbReference>
<keyword evidence="5" id="KW-0809">Transit peptide</keyword>
<dbReference type="InterPro" id="IPR005482">
    <property type="entry name" value="Biotin_COase_C"/>
</dbReference>
<gene>
    <name evidence="11" type="ORF">SAMN05428957_11336</name>
</gene>
<dbReference type="Gene3D" id="3.30.470.20">
    <property type="entry name" value="ATP-grasp fold, B domain"/>
    <property type="match status" value="1"/>
</dbReference>
<dbReference type="InterPro" id="IPR000089">
    <property type="entry name" value="Biotin_lipoyl"/>
</dbReference>
<dbReference type="InterPro" id="IPR050856">
    <property type="entry name" value="Biotin_carboxylase_complex"/>
</dbReference>
<dbReference type="PROSITE" id="PS50975">
    <property type="entry name" value="ATP_GRASP"/>
    <property type="match status" value="1"/>
</dbReference>
<dbReference type="FunFam" id="2.40.50.100:FF:000003">
    <property type="entry name" value="Acetyl-CoA carboxylase biotin carboxyl carrier protein"/>
    <property type="match status" value="1"/>
</dbReference>
<evidence type="ECO:0000256" key="3">
    <source>
        <dbReference type="ARBA" id="ARBA00022741"/>
    </source>
</evidence>
<evidence type="ECO:0000259" key="8">
    <source>
        <dbReference type="PROSITE" id="PS50968"/>
    </source>
</evidence>
<dbReference type="PROSITE" id="PS50979">
    <property type="entry name" value="BC"/>
    <property type="match status" value="1"/>
</dbReference>
<evidence type="ECO:0000313" key="11">
    <source>
        <dbReference type="EMBL" id="SDM72435.1"/>
    </source>
</evidence>
<keyword evidence="12" id="KW-1185">Reference proteome</keyword>
<keyword evidence="3 7" id="KW-0547">Nucleotide-binding</keyword>
<reference evidence="12" key="1">
    <citation type="submission" date="2016-10" db="EMBL/GenBank/DDBJ databases">
        <authorList>
            <person name="Varghese N."/>
            <person name="Submissions S."/>
        </authorList>
    </citation>
    <scope>NUCLEOTIDE SEQUENCE [LARGE SCALE GENOMIC DNA]</scope>
    <source>
        <strain evidence="12">EPL6</strain>
    </source>
</reference>
<dbReference type="GO" id="GO:0016874">
    <property type="term" value="F:ligase activity"/>
    <property type="evidence" value="ECO:0007669"/>
    <property type="project" value="UniProtKB-KW"/>
</dbReference>
<dbReference type="PANTHER" id="PTHR18866:SF33">
    <property type="entry name" value="METHYLCROTONOYL-COA CARBOXYLASE SUBUNIT ALPHA, MITOCHONDRIAL-RELATED"/>
    <property type="match status" value="1"/>
</dbReference>